<keyword evidence="3" id="KW-1185">Reference proteome</keyword>
<dbReference type="EMBL" id="OU015568">
    <property type="protein sequence ID" value="CAG5091396.1"/>
    <property type="molecule type" value="Genomic_DNA"/>
</dbReference>
<feature type="region of interest" description="Disordered" evidence="1">
    <location>
        <begin position="255"/>
        <end position="316"/>
    </location>
</feature>
<feature type="compositionally biased region" description="Polar residues" evidence="1">
    <location>
        <begin position="900"/>
        <end position="919"/>
    </location>
</feature>
<evidence type="ECO:0000313" key="3">
    <source>
        <dbReference type="Proteomes" id="UP001158576"/>
    </source>
</evidence>
<sequence length="919" mass="102243">MTKNSNSGRLVRNKDDESDEEFVVVAADSFNSQYKSPKRAKVDNAVKATTKVIAREIDGGNAAVARSSVDSQQRTNTEAYPRTHQYEKRKVETLSHPSTSAQVSTNDKAVCSQLRKEINAESDSHTASFDSSTSSSDSPNARSTSLSASTATESFDAGPDSTDHFRAFTSRRNPAVIGSGNNRANVDGQRQCNYNYEYEYETAAIFSSESSMSSQNSDSSDVSYYPGNNYSTNAFTDSSRFTFCEKLQRELLVTENSTASDRSRRNSSDEARSNSHSQSARRGNSDSSRIHGSTDQFSQQPSRRVRVGESALTSKFERSSNSEQAVEFAVYEECFQRRGIFGDMNFMDFDLPDQLTHFSSSPYMDGQWRDLILLEVKAKDWQKVKNRILNNPPPLILPFEKSSPTTTLRKQTMESFQTLESRILPTLANDKNAQIYTTYPENAPLLTAGDVAPNPRSYKANPEYFDADYISVDSLLGDVNFTNPSGALAALEFTFSILDIDYRVVQDPQTGVQSTKLVSRAFRLINPNISEVMYRNRFANDSAVFDQEEFVLNNFDDEVDLTVELTTLLGAFSCESYNFSKKFLADAASLSKESQKIVPPPVETTQTNPEVNNANEDEFAKPRKSERIRNQKLNTIPKCDDDEEFEYMTVPLEKRVYNFDANNFPVENPDDLQTTHQEEDVALTDAFILPSNEIRQQNRERLQNEHSAGAGSAREDVQQLSRIDDDVSGRVAVNKFRGTSHAKPDTLPTNRIVGLEETYRDANGPGCPRFGVSQPSKTQESGHAHSYDRPVYRQLPHDTSRRPESIVLGSPQSTGTMGASSMYNSLETAAEPLSRRITVDDVVSYIREIVDPLERIRAALADRTSVQLLPAALDVFNELRVPSSTAPTSAFSTAVSVSAGESNSATSSNRPSHPSTRQF</sequence>
<evidence type="ECO:0000313" key="2">
    <source>
        <dbReference type="EMBL" id="CAG5091396.1"/>
    </source>
</evidence>
<feature type="region of interest" description="Disordered" evidence="1">
    <location>
        <begin position="119"/>
        <end position="166"/>
    </location>
</feature>
<evidence type="ECO:0000256" key="1">
    <source>
        <dbReference type="SAM" id="MobiDB-lite"/>
    </source>
</evidence>
<feature type="region of interest" description="Disordered" evidence="1">
    <location>
        <begin position="63"/>
        <end position="83"/>
    </location>
</feature>
<feature type="compositionally biased region" description="Low complexity" evidence="1">
    <location>
        <begin position="125"/>
        <end position="154"/>
    </location>
</feature>
<feature type="region of interest" description="Disordered" evidence="1">
    <location>
        <begin position="898"/>
        <end position="919"/>
    </location>
</feature>
<name>A0ABN7S2S3_OIKDI</name>
<protein>
    <submittedName>
        <fullName evidence="2">Oidioi.mRNA.OKI2018_I69.PAR.g13028.t1.cds</fullName>
    </submittedName>
</protein>
<gene>
    <name evidence="2" type="ORF">OKIOD_LOCUS4586</name>
</gene>
<feature type="compositionally biased region" description="Polar residues" evidence="1">
    <location>
        <begin position="274"/>
        <end position="302"/>
    </location>
</feature>
<feature type="region of interest" description="Disordered" evidence="1">
    <location>
        <begin position="700"/>
        <end position="719"/>
    </location>
</feature>
<reference evidence="2 3" key="1">
    <citation type="submission" date="2021-04" db="EMBL/GenBank/DDBJ databases">
        <authorList>
            <person name="Bliznina A."/>
        </authorList>
    </citation>
    <scope>NUCLEOTIDE SEQUENCE [LARGE SCALE GENOMIC DNA]</scope>
</reference>
<feature type="region of interest" description="Disordered" evidence="1">
    <location>
        <begin position="772"/>
        <end position="817"/>
    </location>
</feature>
<feature type="compositionally biased region" description="Polar residues" evidence="1">
    <location>
        <begin position="68"/>
        <end position="78"/>
    </location>
</feature>
<feature type="compositionally biased region" description="Basic and acidic residues" evidence="1">
    <location>
        <begin position="780"/>
        <end position="804"/>
    </location>
</feature>
<feature type="compositionally biased region" description="Basic and acidic residues" evidence="1">
    <location>
        <begin position="261"/>
        <end position="273"/>
    </location>
</feature>
<accession>A0ABN7S2S3</accession>
<proteinExistence type="predicted"/>
<organism evidence="2 3">
    <name type="scientific">Oikopleura dioica</name>
    <name type="common">Tunicate</name>
    <dbReference type="NCBI Taxonomy" id="34765"/>
    <lineage>
        <taxon>Eukaryota</taxon>
        <taxon>Metazoa</taxon>
        <taxon>Chordata</taxon>
        <taxon>Tunicata</taxon>
        <taxon>Appendicularia</taxon>
        <taxon>Copelata</taxon>
        <taxon>Oikopleuridae</taxon>
        <taxon>Oikopleura</taxon>
    </lineage>
</organism>
<dbReference type="Proteomes" id="UP001158576">
    <property type="component" value="Chromosome PAR"/>
</dbReference>